<sequence>MKYLIGIAGIIVILALALLASNNRKKVRYPYIFIMLGLQFLLAFLLLNTSGGSILIGGIASVFDKLLKYAAEGANFVFGGLLNDKQFSFFIMVLMPIVFISALIGIMQYIHLPNRIILIINALMRKCGLIKNNESASFLGQSFLTMIIKGIGILLSKVNGMGKLESYNAVASAILGQSEVFISLKKSLGLLPQHRLYTLCTSAMSTISMSIVGAYMTLLDPVYVVTAIVLNLFGGFIIASVINPYRVDPEEDVLEVVAEEKQSFFEMLGEYILDGFKVAVIVGAMLVGFIAIIAMVNAIFSYLFGISFQDFLGYVFSPLAFLVGVPWDEAISAGSLMGTKLVSNEFVAMDQLKQGLTSGTFLFSEHTKAIISVFLVSFANFSSIGIISGAIKALNPQQGNVASRFGLKLLYGATLVSFLSAAVVGLIHN</sequence>
<proteinExistence type="inferred from homology"/>
<feature type="transmembrane region" description="Helical" evidence="7">
    <location>
        <begin position="222"/>
        <end position="242"/>
    </location>
</feature>
<evidence type="ECO:0000256" key="2">
    <source>
        <dbReference type="ARBA" id="ARBA00009033"/>
    </source>
</evidence>
<evidence type="ECO:0000256" key="7">
    <source>
        <dbReference type="SAM" id="Phobius"/>
    </source>
</evidence>
<dbReference type="GO" id="GO:0005886">
    <property type="term" value="C:plasma membrane"/>
    <property type="evidence" value="ECO:0007669"/>
    <property type="project" value="UniProtKB-SubCell"/>
</dbReference>
<keyword evidence="12" id="KW-1185">Reference proteome</keyword>
<comment type="similarity">
    <text evidence="2">Belongs to the concentrative nucleoside transporter (CNT) (TC 2.A.41) family.</text>
</comment>
<dbReference type="Pfam" id="PF07670">
    <property type="entry name" value="Gate"/>
    <property type="match status" value="1"/>
</dbReference>
<dbReference type="InterPro" id="IPR011657">
    <property type="entry name" value="CNT_C_dom"/>
</dbReference>
<feature type="domain" description="Nucleoside transporter/FeoB GTPase Gate" evidence="10">
    <location>
        <begin position="90"/>
        <end position="219"/>
    </location>
</feature>
<dbReference type="InterPro" id="IPR002668">
    <property type="entry name" value="CNT_N_dom"/>
</dbReference>
<feature type="transmembrane region" description="Helical" evidence="7">
    <location>
        <begin position="369"/>
        <end position="388"/>
    </location>
</feature>
<evidence type="ECO:0000259" key="10">
    <source>
        <dbReference type="Pfam" id="PF07670"/>
    </source>
</evidence>
<accession>A0A2Y9TYB5</accession>
<feature type="transmembrane region" description="Helical" evidence="7">
    <location>
        <begin position="196"/>
        <end position="215"/>
    </location>
</feature>
<dbReference type="Pfam" id="PF01773">
    <property type="entry name" value="Nucleos_tra2_N"/>
    <property type="match status" value="1"/>
</dbReference>
<organism evidence="11 12">
    <name type="scientific">Limnobaculum parvum</name>
    <dbReference type="NCBI Taxonomy" id="2172103"/>
    <lineage>
        <taxon>Bacteria</taxon>
        <taxon>Pseudomonadati</taxon>
        <taxon>Pseudomonadota</taxon>
        <taxon>Gammaproteobacteria</taxon>
        <taxon>Enterobacterales</taxon>
        <taxon>Budviciaceae</taxon>
        <taxon>Limnobaculum</taxon>
    </lineage>
</organism>
<feature type="transmembrane region" description="Helical" evidence="7">
    <location>
        <begin position="311"/>
        <end position="327"/>
    </location>
</feature>
<keyword evidence="6 7" id="KW-0472">Membrane</keyword>
<dbReference type="RefSeq" id="WP_108900805.1">
    <property type="nucleotide sequence ID" value="NZ_CP029185.2"/>
</dbReference>
<protein>
    <submittedName>
        <fullName evidence="11">NupC/NupG family nucleoside CNT transporter</fullName>
    </submittedName>
</protein>
<dbReference type="GO" id="GO:0005337">
    <property type="term" value="F:nucleoside transmembrane transporter activity"/>
    <property type="evidence" value="ECO:0007669"/>
    <property type="project" value="InterPro"/>
</dbReference>
<evidence type="ECO:0000259" key="9">
    <source>
        <dbReference type="Pfam" id="PF07662"/>
    </source>
</evidence>
<evidence type="ECO:0000313" key="12">
    <source>
        <dbReference type="Proteomes" id="UP000244908"/>
    </source>
</evidence>
<feature type="transmembrane region" description="Helical" evidence="7">
    <location>
        <begin position="138"/>
        <end position="155"/>
    </location>
</feature>
<evidence type="ECO:0000256" key="5">
    <source>
        <dbReference type="ARBA" id="ARBA00022989"/>
    </source>
</evidence>
<keyword evidence="5 7" id="KW-1133">Transmembrane helix</keyword>
<dbReference type="GO" id="GO:0015293">
    <property type="term" value="F:symporter activity"/>
    <property type="evidence" value="ECO:0007669"/>
    <property type="project" value="TreeGrafter"/>
</dbReference>
<evidence type="ECO:0000256" key="6">
    <source>
        <dbReference type="ARBA" id="ARBA00023136"/>
    </source>
</evidence>
<evidence type="ECO:0000256" key="4">
    <source>
        <dbReference type="ARBA" id="ARBA00022692"/>
    </source>
</evidence>
<feature type="transmembrane region" description="Helical" evidence="7">
    <location>
        <begin position="409"/>
        <end position="428"/>
    </location>
</feature>
<dbReference type="Pfam" id="PF07662">
    <property type="entry name" value="Nucleos_tra2_C"/>
    <property type="match status" value="1"/>
</dbReference>
<evidence type="ECO:0000313" key="11">
    <source>
        <dbReference type="EMBL" id="AWH88748.1"/>
    </source>
</evidence>
<feature type="transmembrane region" description="Helical" evidence="7">
    <location>
        <begin position="89"/>
        <end position="110"/>
    </location>
</feature>
<feature type="transmembrane region" description="Helical" evidence="7">
    <location>
        <begin position="278"/>
        <end position="304"/>
    </location>
</feature>
<reference evidence="11 12" key="1">
    <citation type="journal article" date="2019" name="Int. J. Syst. Evol. Microbiol.">
        <title>Limnobaculum parvum gen. nov., sp. nov., isolated from a freshwater lake.</title>
        <authorList>
            <person name="Baek C."/>
            <person name="Shin S.K."/>
            <person name="Yi H."/>
        </authorList>
    </citation>
    <scope>NUCLEOTIDE SEQUENCE [LARGE SCALE GENOMIC DNA]</scope>
    <source>
        <strain evidence="11 12">HYN0051</strain>
    </source>
</reference>
<evidence type="ECO:0000259" key="8">
    <source>
        <dbReference type="Pfam" id="PF01773"/>
    </source>
</evidence>
<dbReference type="OrthoDB" id="9766455at2"/>
<dbReference type="InterPro" id="IPR008276">
    <property type="entry name" value="C_nuclsd_transpt"/>
</dbReference>
<feature type="domain" description="Concentrative nucleoside transporter C-terminal" evidence="9">
    <location>
        <begin position="223"/>
        <end position="425"/>
    </location>
</feature>
<dbReference type="EMBL" id="CP029185">
    <property type="protein sequence ID" value="AWH88748.1"/>
    <property type="molecule type" value="Genomic_DNA"/>
</dbReference>
<dbReference type="KEGG" id="lpv:HYN51_09360"/>
<dbReference type="AlphaFoldDB" id="A0A2Y9TYB5"/>
<dbReference type="PANTHER" id="PTHR10590">
    <property type="entry name" value="SODIUM/NUCLEOSIDE COTRANSPORTER"/>
    <property type="match status" value="1"/>
</dbReference>
<feature type="domain" description="Concentrative nucleoside transporter N-terminal" evidence="8">
    <location>
        <begin position="8"/>
        <end position="81"/>
    </location>
</feature>
<dbReference type="Proteomes" id="UP000244908">
    <property type="component" value="Chromosome"/>
</dbReference>
<keyword evidence="4 7" id="KW-0812">Transmembrane</keyword>
<comment type="subcellular location">
    <subcellularLocation>
        <location evidence="1">Cell membrane</location>
        <topology evidence="1">Multi-pass membrane protein</topology>
    </subcellularLocation>
</comment>
<keyword evidence="3" id="KW-1003">Cell membrane</keyword>
<dbReference type="InterPro" id="IPR011642">
    <property type="entry name" value="Gate_dom"/>
</dbReference>
<evidence type="ECO:0000256" key="1">
    <source>
        <dbReference type="ARBA" id="ARBA00004651"/>
    </source>
</evidence>
<gene>
    <name evidence="11" type="ORF">HYN51_09360</name>
</gene>
<dbReference type="PANTHER" id="PTHR10590:SF13">
    <property type="entry name" value="NUCLEOSIDE PERMEASE NUPC"/>
    <property type="match status" value="1"/>
</dbReference>
<name>A0A2Y9TYB5_9GAMM</name>
<evidence type="ECO:0000256" key="3">
    <source>
        <dbReference type="ARBA" id="ARBA00022475"/>
    </source>
</evidence>